<evidence type="ECO:0000256" key="1">
    <source>
        <dbReference type="SAM" id="SignalP"/>
    </source>
</evidence>
<dbReference type="Proteomes" id="UP000218323">
    <property type="component" value="Unassembled WGS sequence"/>
</dbReference>
<evidence type="ECO:0008006" key="4">
    <source>
        <dbReference type="Google" id="ProtNLM"/>
    </source>
</evidence>
<dbReference type="InterPro" id="IPR021109">
    <property type="entry name" value="Peptidase_aspartic_dom_sf"/>
</dbReference>
<protein>
    <recommendedName>
        <fullName evidence="4">Peptidase A2 domain-containing protein</fullName>
    </recommendedName>
</protein>
<dbReference type="InterPro" id="IPR034122">
    <property type="entry name" value="Retropepsin-like_bacterial"/>
</dbReference>
<gene>
    <name evidence="2" type="ORF">COA07_04010</name>
</gene>
<feature type="chain" id="PRO_5012720404" description="Peptidase A2 domain-containing protein" evidence="1">
    <location>
        <begin position="25"/>
        <end position="303"/>
    </location>
</feature>
<keyword evidence="1" id="KW-0732">Signal</keyword>
<accession>A0A2A4ID99</accession>
<dbReference type="Pfam" id="PF13650">
    <property type="entry name" value="Asp_protease_2"/>
    <property type="match status" value="2"/>
</dbReference>
<comment type="caution">
    <text evidence="2">The sequence shown here is derived from an EMBL/GenBank/DDBJ whole genome shotgun (WGS) entry which is preliminary data.</text>
</comment>
<dbReference type="Gene3D" id="2.40.70.10">
    <property type="entry name" value="Acid Proteases"/>
    <property type="match status" value="2"/>
</dbReference>
<evidence type="ECO:0000313" key="3">
    <source>
        <dbReference type="Proteomes" id="UP000218323"/>
    </source>
</evidence>
<dbReference type="EMBL" id="NWVC01000001">
    <property type="protein sequence ID" value="PCG16108.1"/>
    <property type="molecule type" value="Genomic_DNA"/>
</dbReference>
<keyword evidence="3" id="KW-1185">Reference proteome</keyword>
<feature type="signal peptide" evidence="1">
    <location>
        <begin position="1"/>
        <end position="24"/>
    </location>
</feature>
<evidence type="ECO:0000313" key="2">
    <source>
        <dbReference type="EMBL" id="PCG16108.1"/>
    </source>
</evidence>
<name>A0A2A4ID99_9SPHN</name>
<proteinExistence type="predicted"/>
<dbReference type="AlphaFoldDB" id="A0A2A4ID99"/>
<sequence length="303" mass="31568">MEKTMRPFSAIAASCLLFAAPAGSSVPLTPAGNGHLVVPAFVNGKGTVPFILDTGADGTHVYEWFARQQALKAGTPIRVVGMTGAATMPTYRLDSISVDGRTIRDVDVTGLPDRKDAEIAAGVTGNDLMDGAVSIFDFPCRTVSLLPKPVSMRRILTRGAVMIRGGTVAEGTQLTLPVTVNGTAGIAVLDTGSRGTQINTAFARAAGIDSDSFGRGETLYGAAGEATGTREGKVGAVTFASRTVRDVTVRVADLSVFKSFGIGDGPAMILGINAMIGQRLVYDHQAGRFWFDRSRCSGAAAPR</sequence>
<dbReference type="SUPFAM" id="SSF50630">
    <property type="entry name" value="Acid proteases"/>
    <property type="match status" value="2"/>
</dbReference>
<organism evidence="2 3">
    <name type="scientific">Sphingomonas adhaesiva</name>
    <dbReference type="NCBI Taxonomy" id="28212"/>
    <lineage>
        <taxon>Bacteria</taxon>
        <taxon>Pseudomonadati</taxon>
        <taxon>Pseudomonadota</taxon>
        <taxon>Alphaproteobacteria</taxon>
        <taxon>Sphingomonadales</taxon>
        <taxon>Sphingomonadaceae</taxon>
        <taxon>Sphingomonas</taxon>
    </lineage>
</organism>
<dbReference type="CDD" id="cd05483">
    <property type="entry name" value="retropepsin_like_bacteria"/>
    <property type="match status" value="1"/>
</dbReference>
<reference evidence="2 3" key="1">
    <citation type="submission" date="2017-09" db="EMBL/GenBank/DDBJ databases">
        <title>Sphingomonas adhaesiva DSM 7418, whole genome shotgun sequence.</title>
        <authorList>
            <person name="Feng G."/>
            <person name="Zhu H."/>
        </authorList>
    </citation>
    <scope>NUCLEOTIDE SEQUENCE [LARGE SCALE GENOMIC DNA]</scope>
    <source>
        <strain evidence="2 3">DSM 7418</strain>
    </source>
</reference>